<dbReference type="AlphaFoldDB" id="A0A4R2EZI8"/>
<comment type="caution">
    <text evidence="2">The sequence shown here is derived from an EMBL/GenBank/DDBJ whole genome shotgun (WGS) entry which is preliminary data.</text>
</comment>
<proteinExistence type="predicted"/>
<keyword evidence="3" id="KW-1185">Reference proteome</keyword>
<accession>A0A4R2EZI8</accession>
<sequence>MKKLGVILILGILFMGCTKDATVDTTNACTSANPIEEVGWLKDMKNSLTNCSCESSIIQGIYNNQTVFFIRGTDPLCNSVNMPTLYSCEGKVVRVFNETDYREFDDKVTPVKVIYRCKATE</sequence>
<dbReference type="Proteomes" id="UP000294830">
    <property type="component" value="Unassembled WGS sequence"/>
</dbReference>
<organism evidence="2 3">
    <name type="scientific">Acetobacteroides hydrogenigenes</name>
    <dbReference type="NCBI Taxonomy" id="979970"/>
    <lineage>
        <taxon>Bacteria</taxon>
        <taxon>Pseudomonadati</taxon>
        <taxon>Bacteroidota</taxon>
        <taxon>Bacteroidia</taxon>
        <taxon>Bacteroidales</taxon>
        <taxon>Rikenellaceae</taxon>
        <taxon>Acetobacteroides</taxon>
    </lineage>
</organism>
<dbReference type="EMBL" id="SLWB01000004">
    <property type="protein sequence ID" value="TCN70139.1"/>
    <property type="molecule type" value="Genomic_DNA"/>
</dbReference>
<dbReference type="PROSITE" id="PS51257">
    <property type="entry name" value="PROKAR_LIPOPROTEIN"/>
    <property type="match status" value="1"/>
</dbReference>
<dbReference type="RefSeq" id="WP_131838697.1">
    <property type="nucleotide sequence ID" value="NZ_SLWB01000004.1"/>
</dbReference>
<reference evidence="2 3" key="1">
    <citation type="submission" date="2019-03" db="EMBL/GenBank/DDBJ databases">
        <title>Genomic Encyclopedia of Archaeal and Bacterial Type Strains, Phase II (KMG-II): from individual species to whole genera.</title>
        <authorList>
            <person name="Goeker M."/>
        </authorList>
    </citation>
    <scope>NUCLEOTIDE SEQUENCE [LARGE SCALE GENOMIC DNA]</scope>
    <source>
        <strain evidence="2 3">RL-C</strain>
    </source>
</reference>
<evidence type="ECO:0008006" key="4">
    <source>
        <dbReference type="Google" id="ProtNLM"/>
    </source>
</evidence>
<gene>
    <name evidence="2" type="ORF">CLV25_10494</name>
</gene>
<feature type="signal peptide" evidence="1">
    <location>
        <begin position="1"/>
        <end position="21"/>
    </location>
</feature>
<evidence type="ECO:0000256" key="1">
    <source>
        <dbReference type="SAM" id="SignalP"/>
    </source>
</evidence>
<feature type="chain" id="PRO_5020395626" description="Lipoprotein" evidence="1">
    <location>
        <begin position="22"/>
        <end position="121"/>
    </location>
</feature>
<evidence type="ECO:0000313" key="2">
    <source>
        <dbReference type="EMBL" id="TCN70139.1"/>
    </source>
</evidence>
<name>A0A4R2EZI8_9BACT</name>
<keyword evidence="1" id="KW-0732">Signal</keyword>
<evidence type="ECO:0000313" key="3">
    <source>
        <dbReference type="Proteomes" id="UP000294830"/>
    </source>
</evidence>
<dbReference type="OrthoDB" id="1438404at2"/>
<protein>
    <recommendedName>
        <fullName evidence="4">Lipoprotein</fullName>
    </recommendedName>
</protein>